<dbReference type="STRING" id="234267.Acid_5942"/>
<accession>Q01TY7</accession>
<dbReference type="Pfam" id="PF01261">
    <property type="entry name" value="AP_endonuc_2"/>
    <property type="match status" value="1"/>
</dbReference>
<evidence type="ECO:0000256" key="1">
    <source>
        <dbReference type="SAM" id="SignalP"/>
    </source>
</evidence>
<proteinExistence type="predicted"/>
<dbReference type="PROSITE" id="PS51318">
    <property type="entry name" value="TAT"/>
    <property type="match status" value="1"/>
</dbReference>
<sequence precursor="true">MMTRRQILGAAGAASAWMATCNAQAQTASKRLANLGGAPAGFPIRTRAGRGGAQPFDFVTHCHNLGLGVVETRLPGTDADTIKTLRQKVEGYHMRLILDVGYPRDEGGVGVFDASVKAASECGAISLHAAMTGRRYEDMNSFEEFRQNFERCQKSIALAEPILRKYRMRLGIENHKGWRSAEQAAWLKRVSSEWVGVHFDFGNNVALCEDPAATLRNLLPYTFACHIKDMAVEPYQDGFLLSEVPLGEGFLDIKGMVATLRQKDPNMPFDLEMITRDPLKVPVLTDKYWVSFDDTYSPLPGRDFARIVALVNRNKPKAPLPRTTGMSPEAQLKLEDECIAKSIEYARTILG</sequence>
<evidence type="ECO:0000313" key="3">
    <source>
        <dbReference type="EMBL" id="ABJ86883.1"/>
    </source>
</evidence>
<dbReference type="HOGENOM" id="CLU_823568_0_0_0"/>
<feature type="signal peptide" evidence="1">
    <location>
        <begin position="1"/>
        <end position="25"/>
    </location>
</feature>
<dbReference type="OrthoDB" id="256906at2"/>
<feature type="chain" id="PRO_5004162646" evidence="1">
    <location>
        <begin position="26"/>
        <end position="351"/>
    </location>
</feature>
<evidence type="ECO:0000259" key="2">
    <source>
        <dbReference type="Pfam" id="PF01261"/>
    </source>
</evidence>
<dbReference type="EMBL" id="CP000473">
    <property type="protein sequence ID" value="ABJ86883.1"/>
    <property type="molecule type" value="Genomic_DNA"/>
</dbReference>
<dbReference type="InterPro" id="IPR050312">
    <property type="entry name" value="IolE/XylAMocC-like"/>
</dbReference>
<dbReference type="Gene3D" id="3.20.20.150">
    <property type="entry name" value="Divalent-metal-dependent TIM barrel enzymes"/>
    <property type="match status" value="1"/>
</dbReference>
<dbReference type="InParanoid" id="Q01TY7"/>
<organism evidence="3">
    <name type="scientific">Solibacter usitatus (strain Ellin6076)</name>
    <dbReference type="NCBI Taxonomy" id="234267"/>
    <lineage>
        <taxon>Bacteria</taxon>
        <taxon>Pseudomonadati</taxon>
        <taxon>Acidobacteriota</taxon>
        <taxon>Terriglobia</taxon>
        <taxon>Bryobacterales</taxon>
        <taxon>Solibacteraceae</taxon>
        <taxon>Candidatus Solibacter</taxon>
    </lineage>
</organism>
<dbReference type="eggNOG" id="COG1082">
    <property type="taxonomic scope" value="Bacteria"/>
</dbReference>
<keyword evidence="1" id="KW-0732">Signal</keyword>
<dbReference type="SUPFAM" id="SSF51658">
    <property type="entry name" value="Xylose isomerase-like"/>
    <property type="match status" value="1"/>
</dbReference>
<protein>
    <submittedName>
        <fullName evidence="3">Xylose isomerase domain protein TIM barrel</fullName>
    </submittedName>
</protein>
<dbReference type="GO" id="GO:0016853">
    <property type="term" value="F:isomerase activity"/>
    <property type="evidence" value="ECO:0007669"/>
    <property type="project" value="UniProtKB-KW"/>
</dbReference>
<gene>
    <name evidence="3" type="ordered locus">Acid_5942</name>
</gene>
<dbReference type="InterPro" id="IPR006311">
    <property type="entry name" value="TAT_signal"/>
</dbReference>
<reference evidence="3" key="1">
    <citation type="submission" date="2006-10" db="EMBL/GenBank/DDBJ databases">
        <title>Complete sequence of Solibacter usitatus Ellin6076.</title>
        <authorList>
            <consortium name="US DOE Joint Genome Institute"/>
            <person name="Copeland A."/>
            <person name="Lucas S."/>
            <person name="Lapidus A."/>
            <person name="Barry K."/>
            <person name="Detter J.C."/>
            <person name="Glavina del Rio T."/>
            <person name="Hammon N."/>
            <person name="Israni S."/>
            <person name="Dalin E."/>
            <person name="Tice H."/>
            <person name="Pitluck S."/>
            <person name="Thompson L.S."/>
            <person name="Brettin T."/>
            <person name="Bruce D."/>
            <person name="Han C."/>
            <person name="Tapia R."/>
            <person name="Gilna P."/>
            <person name="Schmutz J."/>
            <person name="Larimer F."/>
            <person name="Land M."/>
            <person name="Hauser L."/>
            <person name="Kyrpides N."/>
            <person name="Mikhailova N."/>
            <person name="Janssen P.H."/>
            <person name="Kuske C.R."/>
            <person name="Richardson P."/>
        </authorList>
    </citation>
    <scope>NUCLEOTIDE SEQUENCE</scope>
    <source>
        <strain evidence="3">Ellin6076</strain>
    </source>
</reference>
<dbReference type="PANTHER" id="PTHR12110">
    <property type="entry name" value="HYDROXYPYRUVATE ISOMERASE"/>
    <property type="match status" value="1"/>
</dbReference>
<keyword evidence="3" id="KW-0413">Isomerase</keyword>
<dbReference type="KEGG" id="sus:Acid_5942"/>
<dbReference type="InterPro" id="IPR036237">
    <property type="entry name" value="Xyl_isomerase-like_sf"/>
</dbReference>
<name>Q01TY7_SOLUE</name>
<feature type="domain" description="Xylose isomerase-like TIM barrel" evidence="2">
    <location>
        <begin position="62"/>
        <end position="277"/>
    </location>
</feature>
<dbReference type="AlphaFoldDB" id="Q01TY7"/>
<dbReference type="PANTHER" id="PTHR12110:SF53">
    <property type="entry name" value="BLR5974 PROTEIN"/>
    <property type="match status" value="1"/>
</dbReference>
<dbReference type="InterPro" id="IPR013022">
    <property type="entry name" value="Xyl_isomerase-like_TIM-brl"/>
</dbReference>